<dbReference type="HOGENOM" id="CLU_3363868_0_0_4"/>
<dbReference type="Proteomes" id="UP000007437">
    <property type="component" value="Chromosome"/>
</dbReference>
<accession>E5AL07</accession>
<evidence type="ECO:0000256" key="1">
    <source>
        <dbReference type="SAM" id="MobiDB-lite"/>
    </source>
</evidence>
<protein>
    <submittedName>
        <fullName evidence="2">Uncharacterized protein</fullName>
    </submittedName>
</protein>
<proteinExistence type="predicted"/>
<evidence type="ECO:0000313" key="3">
    <source>
        <dbReference type="Proteomes" id="UP000007437"/>
    </source>
</evidence>
<feature type="compositionally biased region" description="Polar residues" evidence="1">
    <location>
        <begin position="22"/>
        <end position="35"/>
    </location>
</feature>
<gene>
    <name evidence="2" type="ordered locus">RBRH_01982</name>
</gene>
<name>E5AL07_MYCRK</name>
<dbReference type="KEGG" id="brh:RBRH_01982"/>
<dbReference type="EMBL" id="FR687359">
    <property type="protein sequence ID" value="CBW75964.1"/>
    <property type="molecule type" value="Genomic_DNA"/>
</dbReference>
<dbReference type="STRING" id="882378.RBRH_01982"/>
<feature type="region of interest" description="Disordered" evidence="1">
    <location>
        <begin position="1"/>
        <end position="35"/>
    </location>
</feature>
<sequence length="35" mass="3867">MHARTGLDPLQSLRTPHRAQHTGRSISITLEVSTV</sequence>
<evidence type="ECO:0000313" key="2">
    <source>
        <dbReference type="EMBL" id="CBW75964.1"/>
    </source>
</evidence>
<organism evidence="2 3">
    <name type="scientific">Mycetohabitans rhizoxinica (strain DSM 19002 / CIP 109453 / HKI 454)</name>
    <name type="common">Paraburkholderia rhizoxinica</name>
    <dbReference type="NCBI Taxonomy" id="882378"/>
    <lineage>
        <taxon>Bacteria</taxon>
        <taxon>Pseudomonadati</taxon>
        <taxon>Pseudomonadota</taxon>
        <taxon>Betaproteobacteria</taxon>
        <taxon>Burkholderiales</taxon>
        <taxon>Burkholderiaceae</taxon>
        <taxon>Mycetohabitans</taxon>
    </lineage>
</organism>
<dbReference type="AlphaFoldDB" id="E5AL07"/>
<reference evidence="2 3" key="1">
    <citation type="journal article" date="2011" name="J. Bacteriol.">
        <title>Complete genome sequence of Burkholderia rhizoxinica, an endosymbiont of Rhizopus microsporus.</title>
        <authorList>
            <person name="Lackner G."/>
            <person name="Moebius N."/>
            <person name="Partida-Martinez L."/>
            <person name="Hertweck C."/>
        </authorList>
    </citation>
    <scope>NUCLEOTIDE SEQUENCE [LARGE SCALE GENOMIC DNA]</scope>
    <source>
        <strain evidence="3">DSM 19002 / CIP 109453 / HKI 454</strain>
    </source>
</reference>